<gene>
    <name evidence="7" type="ORF">SAPIS_v1c05580</name>
</gene>
<evidence type="ECO:0000313" key="7">
    <source>
        <dbReference type="EMBL" id="AHB36403.1"/>
    </source>
</evidence>
<dbReference type="GO" id="GO:0005886">
    <property type="term" value="C:plasma membrane"/>
    <property type="evidence" value="ECO:0007669"/>
    <property type="project" value="UniProtKB-SubCell"/>
</dbReference>
<evidence type="ECO:0000256" key="1">
    <source>
        <dbReference type="ARBA" id="ARBA00004141"/>
    </source>
</evidence>
<keyword evidence="3 5" id="KW-1133">Transmembrane helix</keyword>
<dbReference type="PANTHER" id="PTHR43483">
    <property type="entry name" value="MEMBRANE TRANSPORTER PROTEIN HI_0806-RELATED"/>
    <property type="match status" value="1"/>
</dbReference>
<evidence type="ECO:0000256" key="6">
    <source>
        <dbReference type="SAM" id="Coils"/>
    </source>
</evidence>
<keyword evidence="5" id="KW-1003">Cell membrane</keyword>
<dbReference type="STRING" id="1276258.SAPIS_v1c05580"/>
<dbReference type="EMBL" id="CP006682">
    <property type="protein sequence ID" value="AHB36403.1"/>
    <property type="molecule type" value="Genomic_DNA"/>
</dbReference>
<dbReference type="PANTHER" id="PTHR43483:SF3">
    <property type="entry name" value="MEMBRANE TRANSPORTER PROTEIN HI_0806-RELATED"/>
    <property type="match status" value="1"/>
</dbReference>
<name>V5RIU1_SPIAP</name>
<feature type="transmembrane region" description="Helical" evidence="5">
    <location>
        <begin position="263"/>
        <end position="283"/>
    </location>
</feature>
<feature type="transmembrane region" description="Helical" evidence="5">
    <location>
        <begin position="458"/>
        <end position="476"/>
    </location>
</feature>
<dbReference type="InterPro" id="IPR002781">
    <property type="entry name" value="TM_pro_TauE-like"/>
</dbReference>
<keyword evidence="6" id="KW-0175">Coiled coil</keyword>
<dbReference type="PATRIC" id="fig|1276258.3.peg.566"/>
<feature type="transmembrane region" description="Helical" evidence="5">
    <location>
        <begin position="229"/>
        <end position="251"/>
    </location>
</feature>
<dbReference type="eggNOG" id="COG0730">
    <property type="taxonomic scope" value="Bacteria"/>
</dbReference>
<feature type="transmembrane region" description="Helical" evidence="5">
    <location>
        <begin position="391"/>
        <end position="412"/>
    </location>
</feature>
<dbReference type="Pfam" id="PF01925">
    <property type="entry name" value="TauE"/>
    <property type="match status" value="1"/>
</dbReference>
<feature type="coiled-coil region" evidence="6">
    <location>
        <begin position="101"/>
        <end position="128"/>
    </location>
</feature>
<evidence type="ECO:0000256" key="3">
    <source>
        <dbReference type="ARBA" id="ARBA00022989"/>
    </source>
</evidence>
<feature type="transmembrane region" description="Helical" evidence="5">
    <location>
        <begin position="424"/>
        <end position="446"/>
    </location>
</feature>
<evidence type="ECO:0000256" key="5">
    <source>
        <dbReference type="RuleBase" id="RU363041"/>
    </source>
</evidence>
<keyword evidence="8" id="KW-1185">Reference proteome</keyword>
<keyword evidence="2 5" id="KW-0812">Transmembrane</keyword>
<evidence type="ECO:0000256" key="4">
    <source>
        <dbReference type="ARBA" id="ARBA00023136"/>
    </source>
</evidence>
<keyword evidence="4 5" id="KW-0472">Membrane</keyword>
<comment type="similarity">
    <text evidence="5">Belongs to the 4-toluene sulfonate uptake permease (TSUP) (TC 2.A.102) family.</text>
</comment>
<dbReference type="OrthoDB" id="357960at2"/>
<organism evidence="7 8">
    <name type="scientific">Spiroplasma apis B31</name>
    <dbReference type="NCBI Taxonomy" id="1276258"/>
    <lineage>
        <taxon>Bacteria</taxon>
        <taxon>Bacillati</taxon>
        <taxon>Mycoplasmatota</taxon>
        <taxon>Mollicutes</taxon>
        <taxon>Entomoplasmatales</taxon>
        <taxon>Spiroplasmataceae</taxon>
        <taxon>Spiroplasma</taxon>
    </lineage>
</organism>
<dbReference type="AlphaFoldDB" id="V5RIU1"/>
<dbReference type="RefSeq" id="WP_023789453.1">
    <property type="nucleotide sequence ID" value="NC_022998.1"/>
</dbReference>
<protein>
    <recommendedName>
        <fullName evidence="5">Probable membrane transporter protein</fullName>
    </recommendedName>
</protein>
<accession>V5RIU1</accession>
<comment type="subcellular location">
    <subcellularLocation>
        <location evidence="5">Cell membrane</location>
        <topology evidence="5">Multi-pass membrane protein</topology>
    </subcellularLocation>
    <subcellularLocation>
        <location evidence="1">Membrane</location>
        <topology evidence="1">Multi-pass membrane protein</topology>
    </subcellularLocation>
</comment>
<feature type="transmembrane region" description="Helical" evidence="5">
    <location>
        <begin position="146"/>
        <end position="169"/>
    </location>
</feature>
<dbReference type="Proteomes" id="UP000018550">
    <property type="component" value="Chromosome"/>
</dbReference>
<sequence length="542" mass="60963">MSNQKLIKNVMENEEELQTHISNLYNLAEIKIEMKTFYKEQLGFLRKEFKNQRLTKEEFDQKVVESTNLYSEYVSKIKDYLDLNYSLAIWEYNQSNLIKNNLNYIELKAEYQVKLESLKQENKKDSIKKVKQDYSILKKTLKPRNIAFIAILGTISLLVISLIVNYLYYFKVANNGETFSFKDKDQITAFIFMCIGVCLIIGFLVFIITKTTKRIFLDKEENLFKTSSIGFIGSFTDTIGVGSFAVTVAALNATNTVKNVKNLPGTLNIGLTIPNLLAGTLFVSAIQVELVTLISLVISAMIGAFLAAKIVNLVNKKVVALFVSVCLAVAGILMILAQVGLFENAGTKGLSGWKLGVGILAFFIIGGLQSFGIGLYAPALAIVSLLGMETIIAFPIMTCAAGFALPTTAWTFHRDNNYNPKVAYGLLIGGVFGTVFAFFAIFVGIQGGLNIKMNDFTYYLKWFAVIVMYYASFMLFRKFLALRKESLGLVKTEPENYYEKYGTNYLKMLDKNFSSIMDSKQIDITKINLKIDKNKIEKKSWK</sequence>
<proteinExistence type="inferred from homology"/>
<feature type="transmembrane region" description="Helical" evidence="5">
    <location>
        <begin position="189"/>
        <end position="208"/>
    </location>
</feature>
<feature type="transmembrane region" description="Helical" evidence="5">
    <location>
        <begin position="353"/>
        <end position="379"/>
    </location>
</feature>
<comment type="caution">
    <text evidence="5">Lacks conserved residue(s) required for the propagation of feature annotation.</text>
</comment>
<feature type="transmembrane region" description="Helical" evidence="5">
    <location>
        <begin position="290"/>
        <end position="312"/>
    </location>
</feature>
<dbReference type="HOGENOM" id="CLU_040170_2_0_14"/>
<evidence type="ECO:0000313" key="8">
    <source>
        <dbReference type="Proteomes" id="UP000018550"/>
    </source>
</evidence>
<reference evidence="7 8" key="1">
    <citation type="journal article" date="2014" name="Genome Announc.">
        <title>Complete Genome Sequence of Spiroplasma apis B31T (ATCC 33834), a Bacterium Associated with May Disease of Honeybees (Apis mellifera).</title>
        <authorList>
            <person name="Ku C."/>
            <person name="Lo W.S."/>
            <person name="Chen L.L."/>
            <person name="Kuo C.H."/>
        </authorList>
    </citation>
    <scope>NUCLEOTIDE SEQUENCE [LARGE SCALE GENOMIC DNA]</scope>
    <source>
        <strain evidence="7">B31</strain>
    </source>
</reference>
<dbReference type="KEGG" id="sapi:SAPIS_v1c05580"/>
<feature type="transmembrane region" description="Helical" evidence="5">
    <location>
        <begin position="318"/>
        <end position="341"/>
    </location>
</feature>
<evidence type="ECO:0000256" key="2">
    <source>
        <dbReference type="ARBA" id="ARBA00022692"/>
    </source>
</evidence>